<evidence type="ECO:0000313" key="3">
    <source>
        <dbReference type="Proteomes" id="UP001254832"/>
    </source>
</evidence>
<name>A0AAP5H6U8_PAEAM</name>
<proteinExistence type="inferred from homology"/>
<comment type="similarity">
    <text evidence="1">Belongs to the asp23 family.</text>
</comment>
<evidence type="ECO:0000256" key="1">
    <source>
        <dbReference type="ARBA" id="ARBA00005721"/>
    </source>
</evidence>
<dbReference type="Pfam" id="PF03780">
    <property type="entry name" value="Asp23"/>
    <property type="match status" value="1"/>
</dbReference>
<protein>
    <submittedName>
        <fullName evidence="2">Alkaline shock family protein YloU</fullName>
    </submittedName>
</protein>
<organism evidence="2 3">
    <name type="scientific">Paenibacillus amylolyticus</name>
    <dbReference type="NCBI Taxonomy" id="1451"/>
    <lineage>
        <taxon>Bacteria</taxon>
        <taxon>Bacillati</taxon>
        <taxon>Bacillota</taxon>
        <taxon>Bacilli</taxon>
        <taxon>Bacillales</taxon>
        <taxon>Paenibacillaceae</taxon>
        <taxon>Paenibacillus</taxon>
    </lineage>
</organism>
<comment type="caution">
    <text evidence="2">The sequence shown here is derived from an EMBL/GenBank/DDBJ whole genome shotgun (WGS) entry which is preliminary data.</text>
</comment>
<gene>
    <name evidence="2" type="ORF">J2W91_004791</name>
</gene>
<dbReference type="InterPro" id="IPR005531">
    <property type="entry name" value="Asp23"/>
</dbReference>
<dbReference type="EMBL" id="JAVDTR010000016">
    <property type="protein sequence ID" value="MDR6726280.1"/>
    <property type="molecule type" value="Genomic_DNA"/>
</dbReference>
<dbReference type="PANTHER" id="PTHR34297">
    <property type="entry name" value="HYPOTHETICAL CYTOSOLIC PROTEIN-RELATED"/>
    <property type="match status" value="1"/>
</dbReference>
<dbReference type="Proteomes" id="UP001254832">
    <property type="component" value="Unassembled WGS sequence"/>
</dbReference>
<accession>A0AAP5H6U8</accession>
<dbReference type="RefSeq" id="WP_310144393.1">
    <property type="nucleotide sequence ID" value="NZ_JAVDTR010000016.1"/>
</dbReference>
<reference evidence="2" key="1">
    <citation type="submission" date="2023-07" db="EMBL/GenBank/DDBJ databases">
        <title>Sorghum-associated microbial communities from plants grown in Nebraska, USA.</title>
        <authorList>
            <person name="Schachtman D."/>
        </authorList>
    </citation>
    <scope>NUCLEOTIDE SEQUENCE</scope>
    <source>
        <strain evidence="2">BE80</strain>
    </source>
</reference>
<evidence type="ECO:0000313" key="2">
    <source>
        <dbReference type="EMBL" id="MDR6726280.1"/>
    </source>
</evidence>
<sequence>MLIQNILGKTTFSKEVVSKIIGKTVSMTEGIGSLSTGIVESLAQKLTGNRIYNGIELREQDTGLDIQLSVIVRYGIRMQEVCRDLQENVRAAVENFTGLPISTIHIKIEGIDLSTK</sequence>
<dbReference type="AlphaFoldDB" id="A0AAP5H6U8"/>